<dbReference type="Proteomes" id="UP000055024">
    <property type="component" value="Unassembled WGS sequence"/>
</dbReference>
<proteinExistence type="predicted"/>
<dbReference type="AlphaFoldDB" id="A0A0V1HQP0"/>
<keyword evidence="2" id="KW-1185">Reference proteome</keyword>
<protein>
    <submittedName>
        <fullName evidence="1">Uncharacterized protein</fullName>
    </submittedName>
</protein>
<accession>A0A0V1HQP0</accession>
<gene>
    <name evidence="1" type="ORF">T11_6292</name>
</gene>
<evidence type="ECO:0000313" key="2">
    <source>
        <dbReference type="Proteomes" id="UP000055024"/>
    </source>
</evidence>
<evidence type="ECO:0000313" key="1">
    <source>
        <dbReference type="EMBL" id="KRZ13019.1"/>
    </source>
</evidence>
<comment type="caution">
    <text evidence="1">The sequence shown here is derived from an EMBL/GenBank/DDBJ whole genome shotgun (WGS) entry which is preliminary data.</text>
</comment>
<reference evidence="1 2" key="1">
    <citation type="submission" date="2015-01" db="EMBL/GenBank/DDBJ databases">
        <title>Evolution of Trichinella species and genotypes.</title>
        <authorList>
            <person name="Korhonen P.K."/>
            <person name="Edoardo P."/>
            <person name="Giuseppe L.R."/>
            <person name="Gasser R.B."/>
        </authorList>
    </citation>
    <scope>NUCLEOTIDE SEQUENCE [LARGE SCALE GENOMIC DNA]</scope>
    <source>
        <strain evidence="1">ISS1029</strain>
    </source>
</reference>
<sequence length="71" mass="7882">MFAPERGQCSFNVTTALVGHDEITVQRTSSATKHPVSTLQAFTSTFYSFTLSTWTAQKATKVYPHNSAHFL</sequence>
<organism evidence="1 2">
    <name type="scientific">Trichinella zimbabwensis</name>
    <dbReference type="NCBI Taxonomy" id="268475"/>
    <lineage>
        <taxon>Eukaryota</taxon>
        <taxon>Metazoa</taxon>
        <taxon>Ecdysozoa</taxon>
        <taxon>Nematoda</taxon>
        <taxon>Enoplea</taxon>
        <taxon>Dorylaimia</taxon>
        <taxon>Trichinellida</taxon>
        <taxon>Trichinellidae</taxon>
        <taxon>Trichinella</taxon>
    </lineage>
</organism>
<name>A0A0V1HQP0_9BILA</name>
<dbReference type="EMBL" id="JYDP01000035">
    <property type="protein sequence ID" value="KRZ13019.1"/>
    <property type="molecule type" value="Genomic_DNA"/>
</dbReference>